<protein>
    <recommendedName>
        <fullName evidence="1">PD-(D/E)XK endonuclease-like domain-containing protein</fullName>
    </recommendedName>
</protein>
<proteinExistence type="predicted"/>
<dbReference type="OrthoDB" id="2781884at2"/>
<keyword evidence="3" id="KW-1185">Reference proteome</keyword>
<comment type="caution">
    <text evidence="2">The sequence shown here is derived from an EMBL/GenBank/DDBJ whole genome shotgun (WGS) entry which is preliminary data.</text>
</comment>
<dbReference type="Proteomes" id="UP000192610">
    <property type="component" value="Unassembled WGS sequence"/>
</dbReference>
<dbReference type="Gene3D" id="3.90.320.10">
    <property type="match status" value="1"/>
</dbReference>
<evidence type="ECO:0000313" key="3">
    <source>
        <dbReference type="Proteomes" id="UP000192610"/>
    </source>
</evidence>
<dbReference type="SUPFAM" id="SSF52980">
    <property type="entry name" value="Restriction endonuclease-like"/>
    <property type="match status" value="1"/>
</dbReference>
<organism evidence="2 3">
    <name type="scientific">Niastella yeongjuensis</name>
    <dbReference type="NCBI Taxonomy" id="354355"/>
    <lineage>
        <taxon>Bacteria</taxon>
        <taxon>Pseudomonadati</taxon>
        <taxon>Bacteroidota</taxon>
        <taxon>Chitinophagia</taxon>
        <taxon>Chitinophagales</taxon>
        <taxon>Chitinophagaceae</taxon>
        <taxon>Niastella</taxon>
    </lineage>
</organism>
<dbReference type="EMBL" id="LVXG01000035">
    <property type="protein sequence ID" value="OQP44234.1"/>
    <property type="molecule type" value="Genomic_DNA"/>
</dbReference>
<dbReference type="Pfam" id="PF12705">
    <property type="entry name" value="PDDEXK_1"/>
    <property type="match status" value="1"/>
</dbReference>
<dbReference type="InterPro" id="IPR011335">
    <property type="entry name" value="Restrct_endonuc-II-like"/>
</dbReference>
<evidence type="ECO:0000313" key="2">
    <source>
        <dbReference type="EMBL" id="OQP44234.1"/>
    </source>
</evidence>
<dbReference type="InterPro" id="IPR011604">
    <property type="entry name" value="PDDEXK-like_dom_sf"/>
</dbReference>
<name>A0A1V9EE48_9BACT</name>
<sequence length="363" mass="41694">MIRKLKALKILPLKHISPSQYYSALNCPYKLVLANTFKYESLLPINANAHFGSIAHKMIELISRGIVVNEESFSECWNDLINKKENELRQKGLGSITPLKYFVSDFALKKNQLRHFLERRKNKIAKHEQKTTNTYFPEVKLTNLDHSIYGIADLIIKNGSSVVILDFKTGKVHIESIDENGGSEKLIKKEYELQLKLYAYLYFLMHNVFPTSLFLITLDNNFIEVPFTQEDCENVYKEAVSFLSSTNSIIEKQEFELIAKPSKENCQYCSYRPACNYYSNWLTKNFEHVNDLGGLLKKVNCFNNNSLGLQMQIGNHEVLINGLTGSLKQGFENLIDKKITLYNLRKSKNAINATANIFTITYA</sequence>
<dbReference type="STRING" id="354355.SAMN05660816_02836"/>
<dbReference type="RefSeq" id="WP_081202969.1">
    <property type="nucleotide sequence ID" value="NZ_FOCZ01000004.1"/>
</dbReference>
<evidence type="ECO:0000259" key="1">
    <source>
        <dbReference type="Pfam" id="PF12705"/>
    </source>
</evidence>
<gene>
    <name evidence="2" type="ORF">A4H97_33310</name>
</gene>
<dbReference type="AlphaFoldDB" id="A0A1V9EE48"/>
<dbReference type="InterPro" id="IPR038726">
    <property type="entry name" value="PDDEXK_AddAB-type"/>
</dbReference>
<feature type="domain" description="PD-(D/E)XK endonuclease-like" evidence="1">
    <location>
        <begin position="15"/>
        <end position="276"/>
    </location>
</feature>
<accession>A0A1V9EE48</accession>
<reference evidence="3" key="1">
    <citation type="submission" date="2016-04" db="EMBL/GenBank/DDBJ databases">
        <authorList>
            <person name="Chen L."/>
            <person name="Zhuang W."/>
            <person name="Wang G."/>
        </authorList>
    </citation>
    <scope>NUCLEOTIDE SEQUENCE [LARGE SCALE GENOMIC DNA]</scope>
    <source>
        <strain evidence="3">17621</strain>
    </source>
</reference>